<reference evidence="2 3" key="1">
    <citation type="journal article" date="2012" name="J. Bacteriol.">
        <title>Whole-Genome Sequence of Nocardiopsis alba Strain ATCC BAA-2165, Associated with Honeybees.</title>
        <authorList>
            <person name="Qiao J."/>
            <person name="Chen L."/>
            <person name="Li Y."/>
            <person name="Wang J."/>
            <person name="Zhang W."/>
            <person name="Chen S."/>
        </authorList>
    </citation>
    <scope>NUCLEOTIDE SEQUENCE [LARGE SCALE GENOMIC DNA]</scope>
    <source>
        <strain evidence="3">ATCC BAA-2165 / BE74</strain>
    </source>
</reference>
<evidence type="ECO:0000256" key="1">
    <source>
        <dbReference type="SAM" id="MobiDB-lite"/>
    </source>
</evidence>
<name>J7LHL1_NOCAA</name>
<protein>
    <submittedName>
        <fullName evidence="2">Uncharacterized protein</fullName>
    </submittedName>
</protein>
<feature type="region of interest" description="Disordered" evidence="1">
    <location>
        <begin position="1"/>
        <end position="32"/>
    </location>
</feature>
<sequence length="52" mass="5371">MGRTARGGSERAPSDLVLPRPPPHARGTGIRVLSVRLNDRASSTGAGDGYAL</sequence>
<dbReference type="AlphaFoldDB" id="J7LHL1"/>
<organism evidence="2 3">
    <name type="scientific">Nocardiopsis alba (strain ATCC BAA-2165 / BE74)</name>
    <dbReference type="NCBI Taxonomy" id="1205910"/>
    <lineage>
        <taxon>Bacteria</taxon>
        <taxon>Bacillati</taxon>
        <taxon>Actinomycetota</taxon>
        <taxon>Actinomycetes</taxon>
        <taxon>Streptosporangiales</taxon>
        <taxon>Nocardiopsidaceae</taxon>
        <taxon>Nocardiopsis</taxon>
    </lineage>
</organism>
<dbReference type="KEGG" id="nal:B005_0806"/>
<proteinExistence type="predicted"/>
<accession>J7LHL1</accession>
<dbReference type="Proteomes" id="UP000003779">
    <property type="component" value="Chromosome"/>
</dbReference>
<gene>
    <name evidence="2" type="ordered locus">B005_0806</name>
</gene>
<dbReference type="EMBL" id="CP003788">
    <property type="protein sequence ID" value="AFR10419.1"/>
    <property type="molecule type" value="Genomic_DNA"/>
</dbReference>
<evidence type="ECO:0000313" key="3">
    <source>
        <dbReference type="Proteomes" id="UP000003779"/>
    </source>
</evidence>
<reference evidence="3" key="2">
    <citation type="submission" date="2012-08" db="EMBL/GenBank/DDBJ databases">
        <title>Whole-genome sequence of Nocardiopsis alba strain ATCC BAA-2165 associated with honeybees.</title>
        <authorList>
            <person name="Qiao J."/>
            <person name="Chen L."/>
            <person name="Li Y."/>
            <person name="Wang J."/>
            <person name="Zhang W."/>
            <person name="Chen S."/>
        </authorList>
    </citation>
    <scope>NUCLEOTIDE SEQUENCE [LARGE SCALE GENOMIC DNA]</scope>
    <source>
        <strain evidence="3">ATCC BAA-2165 / BE74</strain>
    </source>
</reference>
<dbReference type="HOGENOM" id="CLU_3082346_0_0_11"/>
<evidence type="ECO:0000313" key="2">
    <source>
        <dbReference type="EMBL" id="AFR10419.1"/>
    </source>
</evidence>